<dbReference type="EMBL" id="JAJFAZ020000002">
    <property type="protein sequence ID" value="KAI5344462.1"/>
    <property type="molecule type" value="Genomic_DNA"/>
</dbReference>
<organism evidence="4 5">
    <name type="scientific">Prunus dulcis</name>
    <name type="common">Almond</name>
    <name type="synonym">Amygdalus dulcis</name>
    <dbReference type="NCBI Taxonomy" id="3755"/>
    <lineage>
        <taxon>Eukaryota</taxon>
        <taxon>Viridiplantae</taxon>
        <taxon>Streptophyta</taxon>
        <taxon>Embryophyta</taxon>
        <taxon>Tracheophyta</taxon>
        <taxon>Spermatophyta</taxon>
        <taxon>Magnoliopsida</taxon>
        <taxon>eudicotyledons</taxon>
        <taxon>Gunneridae</taxon>
        <taxon>Pentapetalae</taxon>
        <taxon>rosids</taxon>
        <taxon>fabids</taxon>
        <taxon>Rosales</taxon>
        <taxon>Rosaceae</taxon>
        <taxon>Amygdaloideae</taxon>
        <taxon>Amygdaleae</taxon>
        <taxon>Prunus</taxon>
    </lineage>
</organism>
<accession>A0AAD4WLX7</accession>
<sequence>MYISSWKANVICKTTVLDVMRRLLHTKNIMVSSYARTKEVSQAKYISILYIIQGEVDPTQAFLRRRLRQIPVVPPQKTPKLGLTKQIRSHEVAIAELNSLSPSRAVYQKNGNLFFRTTIQKATASEQKQIDLAKASLGKLNSS</sequence>
<dbReference type="Proteomes" id="UP001054821">
    <property type="component" value="Chromosome 2"/>
</dbReference>
<dbReference type="Pfam" id="PF03953">
    <property type="entry name" value="Tubulin_C"/>
    <property type="match status" value="1"/>
</dbReference>
<keyword evidence="2" id="KW-0342">GTP-binding</keyword>
<proteinExistence type="predicted"/>
<dbReference type="InterPro" id="IPR018316">
    <property type="entry name" value="Tubulin/FtsZ_2-layer-sand-dom"/>
</dbReference>
<dbReference type="GO" id="GO:0005525">
    <property type="term" value="F:GTP binding"/>
    <property type="evidence" value="ECO:0007669"/>
    <property type="project" value="UniProtKB-KW"/>
</dbReference>
<dbReference type="GO" id="GO:0006457">
    <property type="term" value="P:protein folding"/>
    <property type="evidence" value="ECO:0007669"/>
    <property type="project" value="UniProtKB-ARBA"/>
</dbReference>
<evidence type="ECO:0000256" key="1">
    <source>
        <dbReference type="ARBA" id="ARBA00022741"/>
    </source>
</evidence>
<dbReference type="InterPro" id="IPR037103">
    <property type="entry name" value="Tubulin/FtsZ-like_C"/>
</dbReference>
<dbReference type="SUPFAM" id="SSF46579">
    <property type="entry name" value="Prefoldin"/>
    <property type="match status" value="1"/>
</dbReference>
<evidence type="ECO:0000313" key="5">
    <source>
        <dbReference type="Proteomes" id="UP001054821"/>
    </source>
</evidence>
<keyword evidence="1" id="KW-0547">Nucleotide-binding</keyword>
<comment type="caution">
    <text evidence="4">The sequence shown here is derived from an EMBL/GenBank/DDBJ whole genome shotgun (WGS) entry which is preliminary data.</text>
</comment>
<feature type="domain" description="Tubulin/FtsZ 2-layer sandwich" evidence="3">
    <location>
        <begin position="7"/>
        <end position="60"/>
    </location>
</feature>
<gene>
    <name evidence="4" type="ORF">L3X38_012339</name>
</gene>
<dbReference type="GO" id="GO:0009409">
    <property type="term" value="P:response to cold"/>
    <property type="evidence" value="ECO:0007669"/>
    <property type="project" value="UniProtKB-ARBA"/>
</dbReference>
<dbReference type="SUPFAM" id="SSF55307">
    <property type="entry name" value="Tubulin C-terminal domain-like"/>
    <property type="match status" value="1"/>
</dbReference>
<dbReference type="Gene3D" id="3.30.1330.20">
    <property type="entry name" value="Tubulin/FtsZ, C-terminal domain"/>
    <property type="match status" value="1"/>
</dbReference>
<dbReference type="Gene3D" id="1.10.287.370">
    <property type="match status" value="1"/>
</dbReference>
<evidence type="ECO:0000256" key="2">
    <source>
        <dbReference type="ARBA" id="ARBA00023134"/>
    </source>
</evidence>
<reference evidence="4 5" key="1">
    <citation type="journal article" date="2022" name="G3 (Bethesda)">
        <title>Whole-genome sequence and methylome profiling of the almond [Prunus dulcis (Mill.) D.A. Webb] cultivar 'Nonpareil'.</title>
        <authorList>
            <person name="D'Amico-Willman K.M."/>
            <person name="Ouma W.Z."/>
            <person name="Meulia T."/>
            <person name="Sideli G.M."/>
            <person name="Gradziel T.M."/>
            <person name="Fresnedo-Ramirez J."/>
        </authorList>
    </citation>
    <scope>NUCLEOTIDE SEQUENCE [LARGE SCALE GENOMIC DNA]</scope>
    <source>
        <strain evidence="4">Clone GOH B32 T37-40</strain>
    </source>
</reference>
<evidence type="ECO:0000259" key="3">
    <source>
        <dbReference type="Pfam" id="PF03953"/>
    </source>
</evidence>
<name>A0AAD4WLX7_PRUDU</name>
<dbReference type="AlphaFoldDB" id="A0AAD4WLX7"/>
<dbReference type="InterPro" id="IPR009053">
    <property type="entry name" value="Prefoldin"/>
</dbReference>
<protein>
    <recommendedName>
        <fullName evidence="3">Tubulin/FtsZ 2-layer sandwich domain-containing protein</fullName>
    </recommendedName>
</protein>
<dbReference type="InterPro" id="IPR008280">
    <property type="entry name" value="Tub_FtsZ_C"/>
</dbReference>
<keyword evidence="5" id="KW-1185">Reference proteome</keyword>
<evidence type="ECO:0000313" key="4">
    <source>
        <dbReference type="EMBL" id="KAI5344462.1"/>
    </source>
</evidence>